<sequence>MEQYNSPDEKPWVPILKPRKSGVVAYGKFAVDEYNKSSHSSLEYKSVLQGPSEKLAGESTRGLTSIPQMGSTSIPQMGSTGQICTAGEVPTVTKSSSPLTN</sequence>
<feature type="compositionally biased region" description="Polar residues" evidence="1">
    <location>
        <begin position="61"/>
        <end position="83"/>
    </location>
</feature>
<comment type="caution">
    <text evidence="2">The sequence shown here is derived from an EMBL/GenBank/DDBJ whole genome shotgun (WGS) entry which is preliminary data.</text>
</comment>
<evidence type="ECO:0000313" key="3">
    <source>
        <dbReference type="Proteomes" id="UP000325081"/>
    </source>
</evidence>
<dbReference type="EMBL" id="BKCP01012625">
    <property type="protein sequence ID" value="GER56315.1"/>
    <property type="molecule type" value="Genomic_DNA"/>
</dbReference>
<proteinExistence type="predicted"/>
<keyword evidence="3" id="KW-1185">Reference proteome</keyword>
<gene>
    <name evidence="2" type="ORF">STAS_34028</name>
</gene>
<dbReference type="AlphaFoldDB" id="A0A5A7RGH9"/>
<name>A0A5A7RGH9_STRAF</name>
<feature type="compositionally biased region" description="Polar residues" evidence="1">
    <location>
        <begin position="92"/>
        <end position="101"/>
    </location>
</feature>
<evidence type="ECO:0000256" key="1">
    <source>
        <dbReference type="SAM" id="MobiDB-lite"/>
    </source>
</evidence>
<organism evidence="2 3">
    <name type="scientific">Striga asiatica</name>
    <name type="common">Asiatic witchweed</name>
    <name type="synonym">Buchnera asiatica</name>
    <dbReference type="NCBI Taxonomy" id="4170"/>
    <lineage>
        <taxon>Eukaryota</taxon>
        <taxon>Viridiplantae</taxon>
        <taxon>Streptophyta</taxon>
        <taxon>Embryophyta</taxon>
        <taxon>Tracheophyta</taxon>
        <taxon>Spermatophyta</taxon>
        <taxon>Magnoliopsida</taxon>
        <taxon>eudicotyledons</taxon>
        <taxon>Gunneridae</taxon>
        <taxon>Pentapetalae</taxon>
        <taxon>asterids</taxon>
        <taxon>lamiids</taxon>
        <taxon>Lamiales</taxon>
        <taxon>Orobanchaceae</taxon>
        <taxon>Buchnereae</taxon>
        <taxon>Striga</taxon>
    </lineage>
</organism>
<reference evidence="3" key="1">
    <citation type="journal article" date="2019" name="Curr. Biol.">
        <title>Genome Sequence of Striga asiatica Provides Insight into the Evolution of Plant Parasitism.</title>
        <authorList>
            <person name="Yoshida S."/>
            <person name="Kim S."/>
            <person name="Wafula E.K."/>
            <person name="Tanskanen J."/>
            <person name="Kim Y.M."/>
            <person name="Honaas L."/>
            <person name="Yang Z."/>
            <person name="Spallek T."/>
            <person name="Conn C.E."/>
            <person name="Ichihashi Y."/>
            <person name="Cheong K."/>
            <person name="Cui S."/>
            <person name="Der J.P."/>
            <person name="Gundlach H."/>
            <person name="Jiao Y."/>
            <person name="Hori C."/>
            <person name="Ishida J.K."/>
            <person name="Kasahara H."/>
            <person name="Kiba T."/>
            <person name="Kim M.S."/>
            <person name="Koo N."/>
            <person name="Laohavisit A."/>
            <person name="Lee Y.H."/>
            <person name="Lumba S."/>
            <person name="McCourt P."/>
            <person name="Mortimer J.C."/>
            <person name="Mutuku J.M."/>
            <person name="Nomura T."/>
            <person name="Sasaki-Sekimoto Y."/>
            <person name="Seto Y."/>
            <person name="Wang Y."/>
            <person name="Wakatake T."/>
            <person name="Sakakibara H."/>
            <person name="Demura T."/>
            <person name="Yamaguchi S."/>
            <person name="Yoneyama K."/>
            <person name="Manabe R.I."/>
            <person name="Nelson D.C."/>
            <person name="Schulman A.H."/>
            <person name="Timko M.P."/>
            <person name="dePamphilis C.W."/>
            <person name="Choi D."/>
            <person name="Shirasu K."/>
        </authorList>
    </citation>
    <scope>NUCLEOTIDE SEQUENCE [LARGE SCALE GENOMIC DNA]</scope>
    <source>
        <strain evidence="3">cv. UVA1</strain>
    </source>
</reference>
<protein>
    <submittedName>
        <fullName evidence="2">Cysteine proteinase inhibitor</fullName>
    </submittedName>
</protein>
<dbReference type="InterPro" id="IPR046350">
    <property type="entry name" value="Cystatin_sf"/>
</dbReference>
<feature type="region of interest" description="Disordered" evidence="1">
    <location>
        <begin position="54"/>
        <end position="101"/>
    </location>
</feature>
<dbReference type="OrthoDB" id="2016588at2759"/>
<dbReference type="Proteomes" id="UP000325081">
    <property type="component" value="Unassembled WGS sequence"/>
</dbReference>
<dbReference type="SUPFAM" id="SSF54403">
    <property type="entry name" value="Cystatin/monellin"/>
    <property type="match status" value="1"/>
</dbReference>
<evidence type="ECO:0000313" key="2">
    <source>
        <dbReference type="EMBL" id="GER56315.1"/>
    </source>
</evidence>
<accession>A0A5A7RGH9</accession>